<comment type="caution">
    <text evidence="1">The sequence shown here is derived from an EMBL/GenBank/DDBJ whole genome shotgun (WGS) entry which is preliminary data.</text>
</comment>
<proteinExistence type="predicted"/>
<accession>A0A645E8K5</accession>
<evidence type="ECO:0000313" key="1">
    <source>
        <dbReference type="EMBL" id="MPM97936.1"/>
    </source>
</evidence>
<sequence>MFVDTLQEWRAARRSMEQAAFDLELRAAPSAFKRISNQIASVSAELRTVDSQLADRKDHLSKLTEKSRTWSSAIQELREGEETARERLAKIRFSFHLVDLDFAAWRLNQASLGDEGIEALPDALERSSFVTPLPGGAISKAGGIPMAAAPPDLASFGLNSAPPVNEEAQEEKEEGDAAFRDLLARVDLAQARLSFLSTVLRNESTSVQKAVGFLEGVEDRATRLASETADLSAEQERLRRGLETEQAALARGSETLDLVKKRFASDLKVINGLLKATEERTKALSKGLKSGTARK</sequence>
<organism evidence="1">
    <name type="scientific">bioreactor metagenome</name>
    <dbReference type="NCBI Taxonomy" id="1076179"/>
    <lineage>
        <taxon>unclassified sequences</taxon>
        <taxon>metagenomes</taxon>
        <taxon>ecological metagenomes</taxon>
    </lineage>
</organism>
<name>A0A645E8K5_9ZZZZ</name>
<gene>
    <name evidence="1" type="ORF">SDC9_145116</name>
</gene>
<evidence type="ECO:0008006" key="2">
    <source>
        <dbReference type="Google" id="ProtNLM"/>
    </source>
</evidence>
<protein>
    <recommendedName>
        <fullName evidence="2">Chromosome partition protein Smc</fullName>
    </recommendedName>
</protein>
<dbReference type="EMBL" id="VSSQ01044137">
    <property type="protein sequence ID" value="MPM97936.1"/>
    <property type="molecule type" value="Genomic_DNA"/>
</dbReference>
<dbReference type="AlphaFoldDB" id="A0A645E8K5"/>
<reference evidence="1" key="1">
    <citation type="submission" date="2019-08" db="EMBL/GenBank/DDBJ databases">
        <authorList>
            <person name="Kucharzyk K."/>
            <person name="Murdoch R.W."/>
            <person name="Higgins S."/>
            <person name="Loffler F."/>
        </authorList>
    </citation>
    <scope>NUCLEOTIDE SEQUENCE</scope>
</reference>